<evidence type="ECO:0000313" key="7">
    <source>
        <dbReference type="Proteomes" id="UP000283734"/>
    </source>
</evidence>
<gene>
    <name evidence="6" type="ORF">D4A39_05045</name>
</gene>
<keyword evidence="3 5" id="KW-1133">Transmembrane helix</keyword>
<protein>
    <submittedName>
        <fullName evidence="6">Ion transporter</fullName>
    </submittedName>
</protein>
<keyword evidence="2 5" id="KW-0812">Transmembrane</keyword>
<dbReference type="RefSeq" id="WP_022986628.1">
    <property type="nucleotide sequence ID" value="NZ_CAXGPP010000022.1"/>
</dbReference>
<evidence type="ECO:0000256" key="2">
    <source>
        <dbReference type="ARBA" id="ARBA00022692"/>
    </source>
</evidence>
<name>A0A418Y3S9_9GAMM</name>
<comment type="caution">
    <text evidence="6">The sequence shown here is derived from an EMBL/GenBank/DDBJ whole genome shotgun (WGS) entry which is preliminary data.</text>
</comment>
<proteinExistence type="predicted"/>
<reference evidence="6 7" key="1">
    <citation type="submission" date="2018-09" db="EMBL/GenBank/DDBJ databases">
        <title>Alcanivorax profundi sp. nov., isolated from 1000 m-depth seawater of the Mariana Trench.</title>
        <authorList>
            <person name="Liu J."/>
        </authorList>
    </citation>
    <scope>NUCLEOTIDE SEQUENCE [LARGE SCALE GENOMIC DNA]</scope>
    <source>
        <strain evidence="6 7">MTEO17</strain>
    </source>
</reference>
<dbReference type="GO" id="GO:0016020">
    <property type="term" value="C:membrane"/>
    <property type="evidence" value="ECO:0007669"/>
    <property type="project" value="UniProtKB-SubCell"/>
</dbReference>
<keyword evidence="7" id="KW-1185">Reference proteome</keyword>
<evidence type="ECO:0000256" key="3">
    <source>
        <dbReference type="ARBA" id="ARBA00022989"/>
    </source>
</evidence>
<evidence type="ECO:0000256" key="5">
    <source>
        <dbReference type="SAM" id="Phobius"/>
    </source>
</evidence>
<evidence type="ECO:0000256" key="1">
    <source>
        <dbReference type="ARBA" id="ARBA00004141"/>
    </source>
</evidence>
<evidence type="ECO:0000256" key="4">
    <source>
        <dbReference type="ARBA" id="ARBA00023136"/>
    </source>
</evidence>
<dbReference type="SUPFAM" id="SSF81324">
    <property type="entry name" value="Voltage-gated potassium channels"/>
    <property type="match status" value="1"/>
</dbReference>
<dbReference type="EMBL" id="QYYA01000001">
    <property type="protein sequence ID" value="RJG20188.1"/>
    <property type="molecule type" value="Genomic_DNA"/>
</dbReference>
<dbReference type="InterPro" id="IPR027359">
    <property type="entry name" value="Volt_channel_dom_sf"/>
</dbReference>
<dbReference type="OrthoDB" id="974877at2"/>
<comment type="subcellular location">
    <subcellularLocation>
        <location evidence="1">Membrane</location>
        <topology evidence="1">Multi-pass membrane protein</topology>
    </subcellularLocation>
</comment>
<dbReference type="Gene3D" id="1.20.120.350">
    <property type="entry name" value="Voltage-gated potassium channels. Chain C"/>
    <property type="match status" value="1"/>
</dbReference>
<sequence>MKIKLHPEKLKANLDSVGFLIDLFMIALVLFNLGLILFDWLFQVQFVQSGLATLLPAFHDFYRDTIHNDFLFYDLCFVAVYLTEFVVRWIAAIVRNTYHRWFFYPFAHWYDLLGCIPVGSFRWLRILRVVSLLLRLQRMGIIDLSQTWLGQTLIKYYTVVVEEISDRVVINVLSGAQKEIGGGSPLLHRIESEVLAPRQDRLVQFIAERIATATRKTHGEYRDELAGYFAHLTDEAIVRTQAGRRLAAIPVAGPRAIALLGEAVRETGSAFVDQLVDDLASPAHRPQLEQLLHDAIGAAMGEEGEQLDSLVRDTLMDILEQIKQQVAVQQWKLEEQDDTAQN</sequence>
<evidence type="ECO:0000313" key="6">
    <source>
        <dbReference type="EMBL" id="RJG20188.1"/>
    </source>
</evidence>
<accession>A0A418Y3S9</accession>
<feature type="transmembrane region" description="Helical" evidence="5">
    <location>
        <begin position="12"/>
        <end position="34"/>
    </location>
</feature>
<keyword evidence="4 5" id="KW-0472">Membrane</keyword>
<organism evidence="6 7">
    <name type="scientific">Alcanivorax profundi</name>
    <dbReference type="NCBI Taxonomy" id="2338368"/>
    <lineage>
        <taxon>Bacteria</taxon>
        <taxon>Pseudomonadati</taxon>
        <taxon>Pseudomonadota</taxon>
        <taxon>Gammaproteobacteria</taxon>
        <taxon>Oceanospirillales</taxon>
        <taxon>Alcanivoracaceae</taxon>
        <taxon>Alcanivorax</taxon>
    </lineage>
</organism>
<dbReference type="Proteomes" id="UP000283734">
    <property type="component" value="Unassembled WGS sequence"/>
</dbReference>
<feature type="transmembrane region" description="Helical" evidence="5">
    <location>
        <begin position="70"/>
        <end position="90"/>
    </location>
</feature>
<feature type="transmembrane region" description="Helical" evidence="5">
    <location>
        <begin position="102"/>
        <end position="124"/>
    </location>
</feature>
<dbReference type="AlphaFoldDB" id="A0A418Y3S9"/>